<dbReference type="InterPro" id="IPR027417">
    <property type="entry name" value="P-loop_NTPase"/>
</dbReference>
<dbReference type="Proteomes" id="UP001293254">
    <property type="component" value="Unassembled WGS sequence"/>
</dbReference>
<dbReference type="GO" id="GO:0005525">
    <property type="term" value="F:GTP binding"/>
    <property type="evidence" value="ECO:0007669"/>
    <property type="project" value="InterPro"/>
</dbReference>
<dbReference type="EMBL" id="JACGWO010000002">
    <property type="protein sequence ID" value="KAK4435397.1"/>
    <property type="molecule type" value="Genomic_DNA"/>
</dbReference>
<accession>A0AAE1YSL8</accession>
<evidence type="ECO:0000256" key="1">
    <source>
        <dbReference type="SAM" id="MobiDB-lite"/>
    </source>
</evidence>
<name>A0AAE1YSL8_9LAMI</name>
<dbReference type="GO" id="GO:0005739">
    <property type="term" value="C:mitochondrion"/>
    <property type="evidence" value="ECO:0007669"/>
    <property type="project" value="TreeGrafter"/>
</dbReference>
<feature type="region of interest" description="Disordered" evidence="1">
    <location>
        <begin position="1"/>
        <end position="38"/>
    </location>
</feature>
<dbReference type="SUPFAM" id="SSF52540">
    <property type="entry name" value="P-loop containing nucleoside triphosphate hydrolases"/>
    <property type="match status" value="1"/>
</dbReference>
<evidence type="ECO:0000259" key="2">
    <source>
        <dbReference type="Pfam" id="PF01926"/>
    </source>
</evidence>
<dbReference type="Pfam" id="PF01926">
    <property type="entry name" value="MMR_HSR1"/>
    <property type="match status" value="1"/>
</dbReference>
<reference evidence="3" key="2">
    <citation type="journal article" date="2024" name="Plant">
        <title>Genomic evolution and insights into agronomic trait innovations of Sesamum species.</title>
        <authorList>
            <person name="Miao H."/>
            <person name="Wang L."/>
            <person name="Qu L."/>
            <person name="Liu H."/>
            <person name="Sun Y."/>
            <person name="Le M."/>
            <person name="Wang Q."/>
            <person name="Wei S."/>
            <person name="Zheng Y."/>
            <person name="Lin W."/>
            <person name="Duan Y."/>
            <person name="Cao H."/>
            <person name="Xiong S."/>
            <person name="Wang X."/>
            <person name="Wei L."/>
            <person name="Li C."/>
            <person name="Ma Q."/>
            <person name="Ju M."/>
            <person name="Zhao R."/>
            <person name="Li G."/>
            <person name="Mu C."/>
            <person name="Tian Q."/>
            <person name="Mei H."/>
            <person name="Zhang T."/>
            <person name="Gao T."/>
            <person name="Zhang H."/>
        </authorList>
    </citation>
    <scope>NUCLEOTIDE SEQUENCE</scope>
    <source>
        <strain evidence="3">3651</strain>
    </source>
</reference>
<keyword evidence="4" id="KW-1185">Reference proteome</keyword>
<dbReference type="PANTHER" id="PTHR46434">
    <property type="entry name" value="GENETIC INTERACTOR OF PROHIBITINS 3, MITOCHONDRIAL"/>
    <property type="match status" value="1"/>
</dbReference>
<evidence type="ECO:0000313" key="3">
    <source>
        <dbReference type="EMBL" id="KAK4435397.1"/>
    </source>
</evidence>
<feature type="region of interest" description="Disordered" evidence="1">
    <location>
        <begin position="74"/>
        <end position="99"/>
    </location>
</feature>
<feature type="domain" description="G" evidence="2">
    <location>
        <begin position="101"/>
        <end position="143"/>
    </location>
</feature>
<reference evidence="3" key="1">
    <citation type="submission" date="2020-06" db="EMBL/GenBank/DDBJ databases">
        <authorList>
            <person name="Li T."/>
            <person name="Hu X."/>
            <person name="Zhang T."/>
            <person name="Song X."/>
            <person name="Zhang H."/>
            <person name="Dai N."/>
            <person name="Sheng W."/>
            <person name="Hou X."/>
            <person name="Wei L."/>
        </authorList>
    </citation>
    <scope>NUCLEOTIDE SEQUENCE</scope>
    <source>
        <strain evidence="3">3651</strain>
        <tissue evidence="3">Leaf</tissue>
    </source>
</reference>
<sequence length="168" mass="17944">MGENSRDFRRRVAARPRSIEQRAAEIGRSAVDDPVGDARGRGCAEKMFSAMGRPRHGGAAVGLSVPGTDSPPSFFSFPSSFEEPRTRNDQGDGLSGPSGNVWAVGAQNAGKSTLINAIGKCVGMKVTHLTEAPAPGTTLGIVRMEKDFCGCLRWTWSGSDVYIYVSFF</sequence>
<comment type="caution">
    <text evidence="3">The sequence shown here is derived from an EMBL/GenBank/DDBJ whole genome shotgun (WGS) entry which is preliminary data.</text>
</comment>
<dbReference type="AlphaFoldDB" id="A0AAE1YSL8"/>
<dbReference type="InterPro" id="IPR050896">
    <property type="entry name" value="Mito_lipid_metab_GTPase"/>
</dbReference>
<gene>
    <name evidence="3" type="ORF">Salat_0703100</name>
</gene>
<dbReference type="PANTHER" id="PTHR46434:SF1">
    <property type="entry name" value="GENETIC INTERACTOR OF PROHIBITINS 3, MITOCHONDRIAL"/>
    <property type="match status" value="1"/>
</dbReference>
<protein>
    <submittedName>
        <fullName evidence="3">GTP-binding protein BRASSINAZOLE INSENSITIVE PALE GREEN 2, chloroplastic</fullName>
    </submittedName>
</protein>
<dbReference type="Gene3D" id="3.40.50.300">
    <property type="entry name" value="P-loop containing nucleotide triphosphate hydrolases"/>
    <property type="match status" value="1"/>
</dbReference>
<organism evidence="3 4">
    <name type="scientific">Sesamum alatum</name>
    <dbReference type="NCBI Taxonomy" id="300844"/>
    <lineage>
        <taxon>Eukaryota</taxon>
        <taxon>Viridiplantae</taxon>
        <taxon>Streptophyta</taxon>
        <taxon>Embryophyta</taxon>
        <taxon>Tracheophyta</taxon>
        <taxon>Spermatophyta</taxon>
        <taxon>Magnoliopsida</taxon>
        <taxon>eudicotyledons</taxon>
        <taxon>Gunneridae</taxon>
        <taxon>Pentapetalae</taxon>
        <taxon>asterids</taxon>
        <taxon>lamiids</taxon>
        <taxon>Lamiales</taxon>
        <taxon>Pedaliaceae</taxon>
        <taxon>Sesamum</taxon>
    </lineage>
</organism>
<proteinExistence type="predicted"/>
<evidence type="ECO:0000313" key="4">
    <source>
        <dbReference type="Proteomes" id="UP001293254"/>
    </source>
</evidence>
<dbReference type="InterPro" id="IPR006073">
    <property type="entry name" value="GTP-bd"/>
</dbReference>